<reference evidence="2" key="1">
    <citation type="submission" date="2019-08" db="EMBL/GenBank/DDBJ databases">
        <authorList>
            <person name="Kucharzyk K."/>
            <person name="Murdoch R.W."/>
            <person name="Higgins S."/>
            <person name="Loffler F."/>
        </authorList>
    </citation>
    <scope>NUCLEOTIDE SEQUENCE</scope>
</reference>
<dbReference type="Pfam" id="PF03861">
    <property type="entry name" value="ANTAR"/>
    <property type="match status" value="1"/>
</dbReference>
<dbReference type="GO" id="GO:0003723">
    <property type="term" value="F:RNA binding"/>
    <property type="evidence" value="ECO:0007669"/>
    <property type="project" value="InterPro"/>
</dbReference>
<dbReference type="Gene3D" id="1.10.10.10">
    <property type="entry name" value="Winged helix-like DNA-binding domain superfamily/Winged helix DNA-binding domain"/>
    <property type="match status" value="1"/>
</dbReference>
<dbReference type="InterPro" id="IPR005561">
    <property type="entry name" value="ANTAR"/>
</dbReference>
<name>A0A645DWC0_9ZZZZ</name>
<organism evidence="2">
    <name type="scientific">bioreactor metagenome</name>
    <dbReference type="NCBI Taxonomy" id="1076179"/>
    <lineage>
        <taxon>unclassified sequences</taxon>
        <taxon>metagenomes</taxon>
        <taxon>ecological metagenomes</taxon>
    </lineage>
</organism>
<protein>
    <recommendedName>
        <fullName evidence="1">ANTAR domain-containing protein</fullName>
    </recommendedName>
</protein>
<feature type="domain" description="ANTAR" evidence="1">
    <location>
        <begin position="84"/>
        <end position="145"/>
    </location>
</feature>
<dbReference type="SUPFAM" id="SSF52172">
    <property type="entry name" value="CheY-like"/>
    <property type="match status" value="1"/>
</dbReference>
<accession>A0A645DWC0</accession>
<gene>
    <name evidence="2" type="ORF">SDC9_140565</name>
</gene>
<evidence type="ECO:0000313" key="2">
    <source>
        <dbReference type="EMBL" id="MPM93428.1"/>
    </source>
</evidence>
<evidence type="ECO:0000259" key="1">
    <source>
        <dbReference type="PROSITE" id="PS50921"/>
    </source>
</evidence>
<proteinExistence type="predicted"/>
<dbReference type="EMBL" id="VSSQ01040229">
    <property type="protein sequence ID" value="MPM93428.1"/>
    <property type="molecule type" value="Genomic_DNA"/>
</dbReference>
<comment type="caution">
    <text evidence="2">The sequence shown here is derived from an EMBL/GenBank/DDBJ whole genome shotgun (WGS) entry which is preliminary data.</text>
</comment>
<dbReference type="InterPro" id="IPR036388">
    <property type="entry name" value="WH-like_DNA-bd_sf"/>
</dbReference>
<dbReference type="PROSITE" id="PS50921">
    <property type="entry name" value="ANTAR"/>
    <property type="match status" value="1"/>
</dbReference>
<sequence length="150" mass="17179">MYFEKNDVDLVIVNAPLTDAFGDDFARAAAFGEITQSIMVVPLTDYQDAQEKNSENAVNVVSNPVEVKDFTELLKVIKKNHKKLFQMKAEYDKLSEKFNVIKVVSRAKCLLVEKEHLSENDAHKRIEKMAMNQRKTRLQIAGEILSQYEV</sequence>
<dbReference type="InterPro" id="IPR011006">
    <property type="entry name" value="CheY-like_superfamily"/>
</dbReference>
<dbReference type="SMART" id="SM01012">
    <property type="entry name" value="ANTAR"/>
    <property type="match status" value="1"/>
</dbReference>
<dbReference type="AlphaFoldDB" id="A0A645DWC0"/>